<dbReference type="AlphaFoldDB" id="W2RQB3"/>
<reference evidence="7 8" key="1">
    <citation type="submission" date="2013-03" db="EMBL/GenBank/DDBJ databases">
        <title>The Genome Sequence of Phialophora europaea CBS 101466.</title>
        <authorList>
            <consortium name="The Broad Institute Genomics Platform"/>
            <person name="Cuomo C."/>
            <person name="de Hoog S."/>
            <person name="Gorbushina A."/>
            <person name="Walker B."/>
            <person name="Young S.K."/>
            <person name="Zeng Q."/>
            <person name="Gargeya S."/>
            <person name="Fitzgerald M."/>
            <person name="Haas B."/>
            <person name="Abouelleil A."/>
            <person name="Allen A.W."/>
            <person name="Alvarado L."/>
            <person name="Arachchi H.M."/>
            <person name="Berlin A.M."/>
            <person name="Chapman S.B."/>
            <person name="Gainer-Dewar J."/>
            <person name="Goldberg J."/>
            <person name="Griggs A."/>
            <person name="Gujja S."/>
            <person name="Hansen M."/>
            <person name="Howarth C."/>
            <person name="Imamovic A."/>
            <person name="Ireland A."/>
            <person name="Larimer J."/>
            <person name="McCowan C."/>
            <person name="Murphy C."/>
            <person name="Pearson M."/>
            <person name="Poon T.W."/>
            <person name="Priest M."/>
            <person name="Roberts A."/>
            <person name="Saif S."/>
            <person name="Shea T."/>
            <person name="Sisk P."/>
            <person name="Sykes S."/>
            <person name="Wortman J."/>
            <person name="Nusbaum C."/>
            <person name="Birren B."/>
        </authorList>
    </citation>
    <scope>NUCLEOTIDE SEQUENCE [LARGE SCALE GENOMIC DNA]</scope>
    <source>
        <strain evidence="7 8">CBS 101466</strain>
    </source>
</reference>
<gene>
    <name evidence="7" type="ORF">HMPREF1541_07501</name>
</gene>
<dbReference type="PANTHER" id="PTHR14624">
    <property type="entry name" value="DFG10 PROTEIN"/>
    <property type="match status" value="1"/>
</dbReference>
<dbReference type="InParanoid" id="W2RQB3"/>
<dbReference type="InterPro" id="IPR001104">
    <property type="entry name" value="3-oxo-5_a-steroid_4-DH_C"/>
</dbReference>
<evidence type="ECO:0000256" key="5">
    <source>
        <dbReference type="RuleBase" id="RU367081"/>
    </source>
</evidence>
<comment type="pathway">
    <text evidence="5">Protein modification; protein glycosylation.</text>
</comment>
<comment type="function">
    <text evidence="5">Plays a key role in early steps of protein N-linked glycosylation by being involved in the conversion of polyprenol into dolichol. Acts as a polyprenal reductase that mediates the reduction of polyprenal into dolichal in a NADP-dependent mechanism. Dolichols are required for the synthesis of dolichol-linked monosaccharides and the oligosaccharide precursor used for N-glycosylation.</text>
</comment>
<dbReference type="RefSeq" id="XP_008720047.1">
    <property type="nucleotide sequence ID" value="XM_008721825.1"/>
</dbReference>
<keyword evidence="4 5" id="KW-0472">Membrane</keyword>
<dbReference type="eggNOG" id="KOG1640">
    <property type="taxonomic scope" value="Eukaryota"/>
</dbReference>
<dbReference type="GO" id="GO:0160198">
    <property type="term" value="F:polyprenal reductase activity"/>
    <property type="evidence" value="ECO:0007669"/>
    <property type="project" value="UniProtKB-EC"/>
</dbReference>
<comment type="subcellular location">
    <subcellularLocation>
        <location evidence="1">Endomembrane system</location>
        <topology evidence="1">Multi-pass membrane protein</topology>
    </subcellularLocation>
    <subcellularLocation>
        <location evidence="5">Endoplasmic reticulum membrane</location>
    </subcellularLocation>
</comment>
<proteinExistence type="inferred from homology"/>
<feature type="transmembrane region" description="Helical" evidence="5">
    <location>
        <begin position="265"/>
        <end position="285"/>
    </location>
</feature>
<feature type="transmembrane region" description="Helical" evidence="5">
    <location>
        <begin position="12"/>
        <end position="30"/>
    </location>
</feature>
<keyword evidence="5" id="KW-0560">Oxidoreductase</keyword>
<keyword evidence="3 5" id="KW-1133">Transmembrane helix</keyword>
<keyword evidence="5" id="KW-0256">Endoplasmic reticulum</keyword>
<dbReference type="UniPathway" id="UPA00378"/>
<feature type="transmembrane region" description="Helical" evidence="5">
    <location>
        <begin position="240"/>
        <end position="259"/>
    </location>
</feature>
<dbReference type="GO" id="GO:0003865">
    <property type="term" value="F:3-oxo-5-alpha-steroid 4-dehydrogenase activity"/>
    <property type="evidence" value="ECO:0007669"/>
    <property type="project" value="TreeGrafter"/>
</dbReference>
<dbReference type="VEuPathDB" id="FungiDB:HMPREF1541_07501"/>
<name>W2RQB3_CYPE1</name>
<accession>W2RQB3</accession>
<feature type="transmembrane region" description="Helical" evidence="5">
    <location>
        <begin position="201"/>
        <end position="219"/>
    </location>
</feature>
<dbReference type="PROSITE" id="PS50244">
    <property type="entry name" value="S5A_REDUCTASE"/>
    <property type="match status" value="1"/>
</dbReference>
<dbReference type="Proteomes" id="UP000030752">
    <property type="component" value="Unassembled WGS sequence"/>
</dbReference>
<evidence type="ECO:0000259" key="6">
    <source>
        <dbReference type="Pfam" id="PF02544"/>
    </source>
</evidence>
<comment type="catalytic activity">
    <reaction evidence="5">
        <text>a di-trans,poly-cis-dolichal + NADP(+) = a di-trans,poly-cis-polyprenal + NADPH + H(+)</text>
        <dbReference type="Rhea" id="RHEA:80727"/>
        <dbReference type="Rhea" id="RHEA-COMP:19536"/>
        <dbReference type="Rhea" id="RHEA-COMP:19537"/>
        <dbReference type="ChEBI" id="CHEBI:15378"/>
        <dbReference type="ChEBI" id="CHEBI:57783"/>
        <dbReference type="ChEBI" id="CHEBI:58349"/>
        <dbReference type="ChEBI" id="CHEBI:231623"/>
        <dbReference type="ChEBI" id="CHEBI:231637"/>
        <dbReference type="EC" id="1.3.1.94"/>
    </reaction>
    <physiologicalReaction direction="right-to-left" evidence="5">
        <dbReference type="Rhea" id="RHEA:80729"/>
    </physiologicalReaction>
</comment>
<dbReference type="PANTHER" id="PTHR14624:SF0">
    <property type="entry name" value="POLYPRENOL REDUCTASE"/>
    <property type="match status" value="1"/>
</dbReference>
<organism evidence="7 8">
    <name type="scientific">Cyphellophora europaea (strain CBS 101466)</name>
    <name type="common">Phialophora europaea</name>
    <dbReference type="NCBI Taxonomy" id="1220924"/>
    <lineage>
        <taxon>Eukaryota</taxon>
        <taxon>Fungi</taxon>
        <taxon>Dikarya</taxon>
        <taxon>Ascomycota</taxon>
        <taxon>Pezizomycotina</taxon>
        <taxon>Eurotiomycetes</taxon>
        <taxon>Chaetothyriomycetidae</taxon>
        <taxon>Chaetothyriales</taxon>
        <taxon>Cyphellophoraceae</taxon>
        <taxon>Cyphellophora</taxon>
    </lineage>
</organism>
<feature type="domain" description="3-oxo-5-alpha-steroid 4-dehydrogenase C-terminal" evidence="6">
    <location>
        <begin position="181"/>
        <end position="301"/>
    </location>
</feature>
<dbReference type="Pfam" id="PF02544">
    <property type="entry name" value="Steroid_dh"/>
    <property type="match status" value="1"/>
</dbReference>
<evidence type="ECO:0000313" key="7">
    <source>
        <dbReference type="EMBL" id="ETN37878.1"/>
    </source>
</evidence>
<dbReference type="GO" id="GO:0005789">
    <property type="term" value="C:endoplasmic reticulum membrane"/>
    <property type="evidence" value="ECO:0007669"/>
    <property type="project" value="UniProtKB-SubCell"/>
</dbReference>
<dbReference type="InterPro" id="IPR039698">
    <property type="entry name" value="Dfg10/SRD5A3"/>
</dbReference>
<evidence type="ECO:0000313" key="8">
    <source>
        <dbReference type="Proteomes" id="UP000030752"/>
    </source>
</evidence>
<dbReference type="FunCoup" id="W2RQB3">
    <property type="interactions" value="347"/>
</dbReference>
<dbReference type="HOGENOM" id="CLU_044409_0_1_1"/>
<dbReference type="GO" id="GO:0006488">
    <property type="term" value="P:dolichol-linked oligosaccharide biosynthetic process"/>
    <property type="evidence" value="ECO:0007669"/>
    <property type="project" value="UniProtKB-UniRule"/>
</dbReference>
<keyword evidence="5" id="KW-0521">NADP</keyword>
<evidence type="ECO:0000256" key="3">
    <source>
        <dbReference type="ARBA" id="ARBA00022989"/>
    </source>
</evidence>
<sequence>MAGTFTPDITTLVRTFYLASAATTIAFHAIPPLRDRFLAYGARNVSATTEAGSKSASISGYEPTVNLLNLLDSLAGLRVSHSYFISFYVLSAALSVFWLYDLLHGGRALSRLAAEHSIQGPYDSASLWKPLLSLFLLVLHSLRRVYENAYVSVPNPKSTMWVGHFAIGLAFFLFLQIAIVADYSARTTNVPAGPSTVVGTAIVLLAVSIFIFASVWQYLYHCYLASLRKYTLPVEYGANYIVAPHYTADCLIYLCLAIVDAPHGLINWSVICVLAFTVVNLGVTADGTKKWQLSKFRDQQQSIQQRWRMLPGLW</sequence>
<dbReference type="OrthoDB" id="541710at2759"/>
<protein>
    <recommendedName>
        <fullName evidence="5">Polyprenal reductase</fullName>
        <ecNumber evidence="5">1.3.1.94</ecNumber>
    </recommendedName>
</protein>
<evidence type="ECO:0000256" key="4">
    <source>
        <dbReference type="ARBA" id="ARBA00023136"/>
    </source>
</evidence>
<dbReference type="STRING" id="1220924.W2RQB3"/>
<feature type="transmembrane region" description="Helical" evidence="5">
    <location>
        <begin position="83"/>
        <end position="100"/>
    </location>
</feature>
<dbReference type="GeneID" id="19974840"/>
<evidence type="ECO:0000256" key="1">
    <source>
        <dbReference type="ARBA" id="ARBA00004127"/>
    </source>
</evidence>
<comment type="similarity">
    <text evidence="5">Belongs to the steroid 5-alpha reductase family. Polyprenal reductase subfamily.</text>
</comment>
<evidence type="ECO:0000256" key="2">
    <source>
        <dbReference type="ARBA" id="ARBA00022692"/>
    </source>
</evidence>
<dbReference type="EMBL" id="KB822723">
    <property type="protein sequence ID" value="ETN37878.1"/>
    <property type="molecule type" value="Genomic_DNA"/>
</dbReference>
<feature type="transmembrane region" description="Helical" evidence="5">
    <location>
        <begin position="158"/>
        <end position="181"/>
    </location>
</feature>
<keyword evidence="8" id="KW-1185">Reference proteome</keyword>
<dbReference type="GO" id="GO:0102389">
    <property type="term" value="F:polyprenol reductase activity"/>
    <property type="evidence" value="ECO:0007669"/>
    <property type="project" value="UniProtKB-UniRule"/>
</dbReference>
<keyword evidence="2 5" id="KW-0812">Transmembrane</keyword>
<dbReference type="EC" id="1.3.1.94" evidence="5"/>
<dbReference type="GO" id="GO:0016095">
    <property type="term" value="P:polyprenol catabolic process"/>
    <property type="evidence" value="ECO:0007669"/>
    <property type="project" value="UniProtKB-UniRule"/>
</dbReference>